<evidence type="ECO:0000256" key="1">
    <source>
        <dbReference type="SAM" id="MobiDB-lite"/>
    </source>
</evidence>
<feature type="region of interest" description="Disordered" evidence="1">
    <location>
        <begin position="123"/>
        <end position="161"/>
    </location>
</feature>
<evidence type="ECO:0000313" key="3">
    <source>
        <dbReference type="Proteomes" id="UP000000305"/>
    </source>
</evidence>
<sequence length="161" mass="16299">MALPSLKQVNYVLLDLDKGSDSTTTASVTTTTGGGLQANSPEGSLASFPESPHRTMNSLASVTASAMASTTAVADLSSAQQSQAVISAEGYATIDFDRTAALSNAAGLGVAFSNLAGCEEEEPGLRKTRHNSTMVGGSSSSGSSHAVRLLGLNRQTSSVSE</sequence>
<organism evidence="2 3">
    <name type="scientific">Daphnia pulex</name>
    <name type="common">Water flea</name>
    <dbReference type="NCBI Taxonomy" id="6669"/>
    <lineage>
        <taxon>Eukaryota</taxon>
        <taxon>Metazoa</taxon>
        <taxon>Ecdysozoa</taxon>
        <taxon>Arthropoda</taxon>
        <taxon>Crustacea</taxon>
        <taxon>Branchiopoda</taxon>
        <taxon>Diplostraca</taxon>
        <taxon>Cladocera</taxon>
        <taxon>Anomopoda</taxon>
        <taxon>Daphniidae</taxon>
        <taxon>Daphnia</taxon>
    </lineage>
</organism>
<keyword evidence="3" id="KW-1185">Reference proteome</keyword>
<dbReference type="Proteomes" id="UP000000305">
    <property type="component" value="Unassembled WGS sequence"/>
</dbReference>
<dbReference type="InParanoid" id="E9FU43"/>
<gene>
    <name evidence="2" type="ORF">DAPPUDRAFT_233462</name>
</gene>
<feature type="compositionally biased region" description="Low complexity" evidence="1">
    <location>
        <begin position="21"/>
        <end position="31"/>
    </location>
</feature>
<evidence type="ECO:0000313" key="2">
    <source>
        <dbReference type="EMBL" id="EFX89482.1"/>
    </source>
</evidence>
<dbReference type="AlphaFoldDB" id="E9FU43"/>
<reference evidence="2 3" key="1">
    <citation type="journal article" date="2011" name="Science">
        <title>The ecoresponsive genome of Daphnia pulex.</title>
        <authorList>
            <person name="Colbourne J.K."/>
            <person name="Pfrender M.E."/>
            <person name="Gilbert D."/>
            <person name="Thomas W.K."/>
            <person name="Tucker A."/>
            <person name="Oakley T.H."/>
            <person name="Tokishita S."/>
            <person name="Aerts A."/>
            <person name="Arnold G.J."/>
            <person name="Basu M.K."/>
            <person name="Bauer D.J."/>
            <person name="Caceres C.E."/>
            <person name="Carmel L."/>
            <person name="Casola C."/>
            <person name="Choi J.H."/>
            <person name="Detter J.C."/>
            <person name="Dong Q."/>
            <person name="Dusheyko S."/>
            <person name="Eads B.D."/>
            <person name="Frohlich T."/>
            <person name="Geiler-Samerotte K.A."/>
            <person name="Gerlach D."/>
            <person name="Hatcher P."/>
            <person name="Jogdeo S."/>
            <person name="Krijgsveld J."/>
            <person name="Kriventseva E.V."/>
            <person name="Kultz D."/>
            <person name="Laforsch C."/>
            <person name="Lindquist E."/>
            <person name="Lopez J."/>
            <person name="Manak J.R."/>
            <person name="Muller J."/>
            <person name="Pangilinan J."/>
            <person name="Patwardhan R.P."/>
            <person name="Pitluck S."/>
            <person name="Pritham E.J."/>
            <person name="Rechtsteiner A."/>
            <person name="Rho M."/>
            <person name="Rogozin I.B."/>
            <person name="Sakarya O."/>
            <person name="Salamov A."/>
            <person name="Schaack S."/>
            <person name="Shapiro H."/>
            <person name="Shiga Y."/>
            <person name="Skalitzky C."/>
            <person name="Smith Z."/>
            <person name="Souvorov A."/>
            <person name="Sung W."/>
            <person name="Tang Z."/>
            <person name="Tsuchiya D."/>
            <person name="Tu H."/>
            <person name="Vos H."/>
            <person name="Wang M."/>
            <person name="Wolf Y.I."/>
            <person name="Yamagata H."/>
            <person name="Yamada T."/>
            <person name="Ye Y."/>
            <person name="Shaw J.R."/>
            <person name="Andrews J."/>
            <person name="Crease T.J."/>
            <person name="Tang H."/>
            <person name="Lucas S.M."/>
            <person name="Robertson H.M."/>
            <person name="Bork P."/>
            <person name="Koonin E.V."/>
            <person name="Zdobnov E.M."/>
            <person name="Grigoriev I.V."/>
            <person name="Lynch M."/>
            <person name="Boore J.L."/>
        </authorList>
    </citation>
    <scope>NUCLEOTIDE SEQUENCE [LARGE SCALE GENOMIC DNA]</scope>
</reference>
<name>E9FU43_DAPPU</name>
<accession>E9FU43</accession>
<proteinExistence type="predicted"/>
<protein>
    <submittedName>
        <fullName evidence="2">Uncharacterized protein</fullName>
    </submittedName>
</protein>
<dbReference type="HOGENOM" id="CLU_1645432_0_0_1"/>
<feature type="region of interest" description="Disordered" evidence="1">
    <location>
        <begin position="21"/>
        <end position="54"/>
    </location>
</feature>
<dbReference type="EMBL" id="GL732524">
    <property type="protein sequence ID" value="EFX89482.1"/>
    <property type="molecule type" value="Genomic_DNA"/>
</dbReference>
<dbReference type="KEGG" id="dpx:DAPPUDRAFT_233462"/>
<dbReference type="OrthoDB" id="6279276at2759"/>